<proteinExistence type="predicted"/>
<dbReference type="Proteomes" id="UP000827976">
    <property type="component" value="Chromosome 5"/>
</dbReference>
<reference evidence="2" key="1">
    <citation type="journal article" date="2022" name="Nat. Commun.">
        <title>Chromosome evolution and the genetic basis of agronomically important traits in greater yam.</title>
        <authorList>
            <person name="Bredeson J.V."/>
            <person name="Lyons J.B."/>
            <person name="Oniyinde I.O."/>
            <person name="Okereke N.R."/>
            <person name="Kolade O."/>
            <person name="Nnabue I."/>
            <person name="Nwadili C.O."/>
            <person name="Hribova E."/>
            <person name="Parker M."/>
            <person name="Nwogha J."/>
            <person name="Shu S."/>
            <person name="Carlson J."/>
            <person name="Kariba R."/>
            <person name="Muthemba S."/>
            <person name="Knop K."/>
            <person name="Barton G.J."/>
            <person name="Sherwood A.V."/>
            <person name="Lopez-Montes A."/>
            <person name="Asiedu R."/>
            <person name="Jamnadass R."/>
            <person name="Muchugi A."/>
            <person name="Goodstein D."/>
            <person name="Egesi C.N."/>
            <person name="Featherston J."/>
            <person name="Asfaw A."/>
            <person name="Simpson G.G."/>
            <person name="Dolezel J."/>
            <person name="Hendre P.S."/>
            <person name="Van Deynze A."/>
            <person name="Kumar P.L."/>
            <person name="Obidiegwu J.E."/>
            <person name="Bhattacharjee R."/>
            <person name="Rokhsar D.S."/>
        </authorList>
    </citation>
    <scope>NUCLEOTIDE SEQUENCE [LARGE SCALE GENOMIC DNA]</scope>
    <source>
        <strain evidence="2">cv. TDa95/00328</strain>
    </source>
</reference>
<evidence type="ECO:0000313" key="2">
    <source>
        <dbReference type="Proteomes" id="UP000827976"/>
    </source>
</evidence>
<keyword evidence="2" id="KW-1185">Reference proteome</keyword>
<dbReference type="EMBL" id="CM037015">
    <property type="protein sequence ID" value="KAH7682664.1"/>
    <property type="molecule type" value="Genomic_DNA"/>
</dbReference>
<gene>
    <name evidence="1" type="ORF">IHE45_05G136600</name>
</gene>
<name>A0ACB7W5K1_DIOAL</name>
<sequence>MSKDSKLDSNGTSKVFPKVQKVLLRMGTETVVKDMPLISDDAWTYNDLLQAESRIIKALQPVLYLEPKPSLDRLCKAPVLKQLGLGTHGTALKGKHHIGPDAELEYSRQSDRTDALSNASVGNLKSQPFDAPEGEAKCPTQSHPKSMPNVESTKYGIEQASPLTCFHGSVINDPFSSPNAEPVSSIRTARDEALKGSCIGHKIPANFPLAKSDKLIPGVPCLKPTLKRPKQEPQDFDTHQIVTTKRAKFLEPDLQRKIAALCEPGESQDPLNLLCSRSDNYAHPQVMNEEVSGEKWVPNGQNPFPLCLRDVPTSIVKQPVEFETKNIVKSEPLNGTNEQALSVRSSKTSTNLPLASIKPLPPQMYWINASSTIEKPPKKETASRIKKAVGASQVSTGRSLNSQFSRVGGKQMNVIEVSHIMREDASPIQTSKGNVTSVPATSNENAFTNPSSTISLISASQTPSRAKNNSRSNCKNPAPVISANALGGAVIKSEIPNYSKNVLVRTPSLQFLPEIDSVRAIRMNFSRIEVVAKRHGLNKRKVKNDKILKTRSLPDPRMPQRCLIMDKNTEDFIAFAEKKCMSKSILCGSRNTCKIRILSYRRVRILFRDGMPIFVDDSWSKLVLRESDVPDIHKVAAEMLYGDNEQSIHLTYLPTAHHADLYASQFTSLMVREGFELLDDQVRFQPSATPARTSNSRMGSHGPGELPSTGYFPNQSAETTTANSIPTLKCLGYPSQNDPSPMSLNLTRPIELEIAPELSCVPMHQSLNQSFLPIFPKSTLDATTVLMLDQLPNNPRLQHLNLQQFQQQYQQQSIMQQTMPGNNSLGGHFFTSDDQRITEFCSSNNQQIRRGGSAIQAAVLARLNRSPSVGTGVIEGGPRMNPSGGTIWTNDGSPLSPALDMSPSNQNQIRTRTRSNLCSNYDLLHQHQAQQARLQQPENWQRRQLLPQQYSSPAATQMSQCTPNSPMQFISGSAPQQANAGVSVASSPQVSAQIVGSGGSLTSSPMGLKGVGKGSSSGVRVCNNMRR</sequence>
<accession>A0ACB7W5K1</accession>
<evidence type="ECO:0000313" key="1">
    <source>
        <dbReference type="EMBL" id="KAH7682664.1"/>
    </source>
</evidence>
<protein>
    <submittedName>
        <fullName evidence="1">Transcription factor Spt20 protein</fullName>
    </submittedName>
</protein>
<organism evidence="1 2">
    <name type="scientific">Dioscorea alata</name>
    <name type="common">Purple yam</name>
    <dbReference type="NCBI Taxonomy" id="55571"/>
    <lineage>
        <taxon>Eukaryota</taxon>
        <taxon>Viridiplantae</taxon>
        <taxon>Streptophyta</taxon>
        <taxon>Embryophyta</taxon>
        <taxon>Tracheophyta</taxon>
        <taxon>Spermatophyta</taxon>
        <taxon>Magnoliopsida</taxon>
        <taxon>Liliopsida</taxon>
        <taxon>Dioscoreales</taxon>
        <taxon>Dioscoreaceae</taxon>
        <taxon>Dioscorea</taxon>
    </lineage>
</organism>
<comment type="caution">
    <text evidence="1">The sequence shown here is derived from an EMBL/GenBank/DDBJ whole genome shotgun (WGS) entry which is preliminary data.</text>
</comment>